<comment type="caution">
    <text evidence="1">The sequence shown here is derived from an EMBL/GenBank/DDBJ whole genome shotgun (WGS) entry which is preliminary data.</text>
</comment>
<evidence type="ECO:0000313" key="2">
    <source>
        <dbReference type="Proteomes" id="UP001164539"/>
    </source>
</evidence>
<dbReference type="EMBL" id="CM051400">
    <property type="protein sequence ID" value="KAJ4714224.1"/>
    <property type="molecule type" value="Genomic_DNA"/>
</dbReference>
<proteinExistence type="predicted"/>
<evidence type="ECO:0000313" key="1">
    <source>
        <dbReference type="EMBL" id="KAJ4714224.1"/>
    </source>
</evidence>
<name>A0ACC1XU32_MELAZ</name>
<reference evidence="1 2" key="1">
    <citation type="journal article" date="2023" name="Science">
        <title>Complex scaffold remodeling in plant triterpene biosynthesis.</title>
        <authorList>
            <person name="De La Pena R."/>
            <person name="Hodgson H."/>
            <person name="Liu J.C."/>
            <person name="Stephenson M.J."/>
            <person name="Martin A.C."/>
            <person name="Owen C."/>
            <person name="Harkess A."/>
            <person name="Leebens-Mack J."/>
            <person name="Jimenez L.E."/>
            <person name="Osbourn A."/>
            <person name="Sattely E.S."/>
        </authorList>
    </citation>
    <scope>NUCLEOTIDE SEQUENCE [LARGE SCALE GENOMIC DNA]</scope>
    <source>
        <strain evidence="2">cv. JPN11</strain>
        <tissue evidence="1">Leaf</tissue>
    </source>
</reference>
<protein>
    <submittedName>
        <fullName evidence="1">Chalcone-flavanone isomerase family protein</fullName>
    </submittedName>
</protein>
<keyword evidence="1" id="KW-0413">Isomerase</keyword>
<organism evidence="1 2">
    <name type="scientific">Melia azedarach</name>
    <name type="common">Chinaberry tree</name>
    <dbReference type="NCBI Taxonomy" id="155640"/>
    <lineage>
        <taxon>Eukaryota</taxon>
        <taxon>Viridiplantae</taxon>
        <taxon>Streptophyta</taxon>
        <taxon>Embryophyta</taxon>
        <taxon>Tracheophyta</taxon>
        <taxon>Spermatophyta</taxon>
        <taxon>Magnoliopsida</taxon>
        <taxon>eudicotyledons</taxon>
        <taxon>Gunneridae</taxon>
        <taxon>Pentapetalae</taxon>
        <taxon>rosids</taxon>
        <taxon>malvids</taxon>
        <taxon>Sapindales</taxon>
        <taxon>Meliaceae</taxon>
        <taxon>Melia</taxon>
    </lineage>
</organism>
<gene>
    <name evidence="1" type="ORF">OWV82_012741</name>
</gene>
<keyword evidence="2" id="KW-1185">Reference proteome</keyword>
<sequence>METPSSTRRVTRSQTLAAHNNTANNTIPISRKIEDSEKSVSKSRQKITKQQQDRSALIDITNDSPIVGVATGGLETPSSAMTKQRTIRFKNKTPGSGEALLRCQVKTLLQKVEEEAELSKLSLESRPFLHLQGFVNSPMRLLAPTPANTPQVSNLSDANNGLASMNASPVIDEQMISQVVSDIFDGKIQESVESEKNLTRSLLLDFSEKSETFNSSECKSVVTDQDQKGKSDCKEKCADDDDSSVRSIQGNASVHDEDADEQVEKYYDDNSEENEAEEKYGGLLDELCEDMSRISMNNEKITAEFTGKHTRFLYDSDDEIVEEQTEANNNSGNVLRFKGLPTPKGKHLRFAIEEEENDD</sequence>
<accession>A0ACC1XU32</accession>
<dbReference type="Proteomes" id="UP001164539">
    <property type="component" value="Chromosome 7"/>
</dbReference>